<protein>
    <recommendedName>
        <fullName evidence="1">NodB homology domain-containing protein</fullName>
    </recommendedName>
</protein>
<evidence type="ECO:0000259" key="1">
    <source>
        <dbReference type="Pfam" id="PF01522"/>
    </source>
</evidence>
<evidence type="ECO:0000313" key="3">
    <source>
        <dbReference type="Proteomes" id="UP000194161"/>
    </source>
</evidence>
<accession>A0A1W6Z6M5</accession>
<dbReference type="InterPro" id="IPR002509">
    <property type="entry name" value="NODB_dom"/>
</dbReference>
<dbReference type="GO" id="GO:0005975">
    <property type="term" value="P:carbohydrate metabolic process"/>
    <property type="evidence" value="ECO:0007669"/>
    <property type="project" value="InterPro"/>
</dbReference>
<evidence type="ECO:0000313" key="2">
    <source>
        <dbReference type="EMBL" id="ARP93009.1"/>
    </source>
</evidence>
<dbReference type="AlphaFoldDB" id="A0A1W6Z6M5"/>
<dbReference type="STRING" id="463040.CAL15_00605"/>
<dbReference type="OrthoDB" id="8626698at2"/>
<dbReference type="RefSeq" id="WP_086076848.1">
    <property type="nucleotide sequence ID" value="NZ_CP021111.1"/>
</dbReference>
<feature type="domain" description="NodB homology" evidence="1">
    <location>
        <begin position="45"/>
        <end position="150"/>
    </location>
</feature>
<organism evidence="2 3">
    <name type="scientific">Bordetella genomosp. 13</name>
    <dbReference type="NCBI Taxonomy" id="463040"/>
    <lineage>
        <taxon>Bacteria</taxon>
        <taxon>Pseudomonadati</taxon>
        <taxon>Pseudomonadota</taxon>
        <taxon>Betaproteobacteria</taxon>
        <taxon>Burkholderiales</taxon>
        <taxon>Alcaligenaceae</taxon>
        <taxon>Bordetella</taxon>
    </lineage>
</organism>
<name>A0A1W6Z6M5_9BORD</name>
<dbReference type="Gene3D" id="3.20.20.370">
    <property type="entry name" value="Glycoside hydrolase/deacetylase"/>
    <property type="match status" value="1"/>
</dbReference>
<gene>
    <name evidence="2" type="ORF">CAL15_00605</name>
</gene>
<sequence length="330" mass="36265">MKKIKIVVTMDVEPTTATTHPTATGPAEWGLGERAVRGYAELAGDHGFPVTYFIHPEAALAQADMFDELRARGACLGLHIHAWKYAMWRHQSKRYMAHYGGLSESDQRALLAEAGALWQQMLGEWPRYFRPGTFSANDAIFRVLDDLGFDGGSCSVPGRQMPEMQAVWNGTEPDPHRGHAYFRQLAGDLEFVNMPLSADFSLALEGRIGRRLHPDLRPDTDWQAQYGLSYDTIAANIVGQVLARAPQVPVINVVSHNHYDYRDPRDPARQRLQQSLKALAGACAAAGVEPVGATLAEIVDDVRSAARVEVPFVCEGNIMERTGTLGTLGA</sequence>
<dbReference type="GO" id="GO:0016810">
    <property type="term" value="F:hydrolase activity, acting on carbon-nitrogen (but not peptide) bonds"/>
    <property type="evidence" value="ECO:0007669"/>
    <property type="project" value="InterPro"/>
</dbReference>
<keyword evidence="3" id="KW-1185">Reference proteome</keyword>
<dbReference type="Pfam" id="PF01522">
    <property type="entry name" value="Polysacc_deac_1"/>
    <property type="match status" value="1"/>
</dbReference>
<dbReference type="Proteomes" id="UP000194161">
    <property type="component" value="Chromosome"/>
</dbReference>
<proteinExistence type="predicted"/>
<dbReference type="EMBL" id="CP021111">
    <property type="protein sequence ID" value="ARP93009.1"/>
    <property type="molecule type" value="Genomic_DNA"/>
</dbReference>
<dbReference type="KEGG" id="bgm:CAL15_00605"/>
<dbReference type="SUPFAM" id="SSF88713">
    <property type="entry name" value="Glycoside hydrolase/deacetylase"/>
    <property type="match status" value="1"/>
</dbReference>
<dbReference type="InterPro" id="IPR011330">
    <property type="entry name" value="Glyco_hydro/deAcase_b/a-brl"/>
</dbReference>
<reference evidence="2 3" key="1">
    <citation type="submission" date="2017-05" db="EMBL/GenBank/DDBJ databases">
        <title>Complete and WGS of Bordetella genogroups.</title>
        <authorList>
            <person name="Spilker T."/>
            <person name="LiPuma J."/>
        </authorList>
    </citation>
    <scope>NUCLEOTIDE SEQUENCE [LARGE SCALE GENOMIC DNA]</scope>
    <source>
        <strain evidence="2 3">AU7206</strain>
    </source>
</reference>